<reference evidence="2" key="1">
    <citation type="submission" date="2023-03" db="EMBL/GenBank/DDBJ databases">
        <title>Cellulosimicrobium cellulans NBRC 103059.</title>
        <authorList>
            <person name="Ichikawa N."/>
            <person name="Sato H."/>
            <person name="Tonouchi N."/>
        </authorList>
    </citation>
    <scope>NUCLEOTIDE SEQUENCE</scope>
    <source>
        <strain evidence="2">NBRC 103059</strain>
    </source>
</reference>
<evidence type="ECO:0000313" key="3">
    <source>
        <dbReference type="Proteomes" id="UP001165168"/>
    </source>
</evidence>
<dbReference type="EMBL" id="BSTG01000002">
    <property type="protein sequence ID" value="GLY57697.1"/>
    <property type="molecule type" value="Genomic_DNA"/>
</dbReference>
<dbReference type="Pfam" id="PF10724">
    <property type="entry name" value="DUF2516"/>
    <property type="match status" value="1"/>
</dbReference>
<dbReference type="InterPro" id="IPR019662">
    <property type="entry name" value="DUF2516"/>
</dbReference>
<organism evidence="2 3">
    <name type="scientific">Cellulosimicrobium cellulans</name>
    <name type="common">Arthrobacter luteus</name>
    <dbReference type="NCBI Taxonomy" id="1710"/>
    <lineage>
        <taxon>Bacteria</taxon>
        <taxon>Bacillati</taxon>
        <taxon>Actinomycetota</taxon>
        <taxon>Actinomycetes</taxon>
        <taxon>Micrococcales</taxon>
        <taxon>Promicromonosporaceae</taxon>
        <taxon>Cellulosimicrobium</taxon>
    </lineage>
</organism>
<feature type="transmembrane region" description="Helical" evidence="1">
    <location>
        <begin position="12"/>
        <end position="30"/>
    </location>
</feature>
<accession>A0AAV5P8N6</accession>
<gene>
    <name evidence="2" type="ORF">Ccel01_22990</name>
</gene>
<dbReference type="AlphaFoldDB" id="A0AAV5P8N6"/>
<name>A0AAV5P8N6_CELCE</name>
<dbReference type="Proteomes" id="UP001165168">
    <property type="component" value="Unassembled WGS sequence"/>
</dbReference>
<comment type="caution">
    <text evidence="2">The sequence shown here is derived from an EMBL/GenBank/DDBJ whole genome shotgun (WGS) entry which is preliminary data.</text>
</comment>
<keyword evidence="1" id="KW-0812">Transmembrane</keyword>
<feature type="transmembrane region" description="Helical" evidence="1">
    <location>
        <begin position="50"/>
        <end position="66"/>
    </location>
</feature>
<evidence type="ECO:0000256" key="1">
    <source>
        <dbReference type="SAM" id="Phobius"/>
    </source>
</evidence>
<keyword evidence="1" id="KW-0472">Membrane</keyword>
<keyword evidence="1" id="KW-1133">Transmembrane helix</keyword>
<protein>
    <submittedName>
        <fullName evidence="2">Membrane protein</fullName>
    </submittedName>
</protein>
<feature type="transmembrane region" description="Helical" evidence="1">
    <location>
        <begin position="72"/>
        <end position="90"/>
    </location>
</feature>
<proteinExistence type="predicted"/>
<sequence length="114" mass="11903">MPVGIFGSLQWIVYLLLSLVVFGTQLFALVDAIRRPPSAFTAEGKLSKPIWLAILGVAAALGFLSIPLGGGINLGFIGIIAVVAAIVYLVDVRPRLQPYGNGRGNGSSGRPGGW</sequence>
<evidence type="ECO:0000313" key="2">
    <source>
        <dbReference type="EMBL" id="GLY57697.1"/>
    </source>
</evidence>